<accession>A0A3Q0EQ96</accession>
<evidence type="ECO:0000313" key="2">
    <source>
        <dbReference type="Proteomes" id="UP000087766"/>
    </source>
</evidence>
<organism evidence="2 3">
    <name type="scientific">Vigna radiata var. radiata</name>
    <name type="common">Mung bean</name>
    <name type="synonym">Phaseolus aureus</name>
    <dbReference type="NCBI Taxonomy" id="3916"/>
    <lineage>
        <taxon>Eukaryota</taxon>
        <taxon>Viridiplantae</taxon>
        <taxon>Streptophyta</taxon>
        <taxon>Embryophyta</taxon>
        <taxon>Tracheophyta</taxon>
        <taxon>Spermatophyta</taxon>
        <taxon>Magnoliopsida</taxon>
        <taxon>eudicotyledons</taxon>
        <taxon>Gunneridae</taxon>
        <taxon>Pentapetalae</taxon>
        <taxon>rosids</taxon>
        <taxon>fabids</taxon>
        <taxon>Fabales</taxon>
        <taxon>Fabaceae</taxon>
        <taxon>Papilionoideae</taxon>
        <taxon>50 kb inversion clade</taxon>
        <taxon>NPAAA clade</taxon>
        <taxon>indigoferoid/millettioid clade</taxon>
        <taxon>Phaseoleae</taxon>
        <taxon>Vigna</taxon>
    </lineage>
</organism>
<evidence type="ECO:0000313" key="3">
    <source>
        <dbReference type="RefSeq" id="XP_022633865.1"/>
    </source>
</evidence>
<protein>
    <submittedName>
        <fullName evidence="3">Uncharacterized protein LOC111241216</fullName>
    </submittedName>
</protein>
<reference evidence="3" key="1">
    <citation type="submission" date="2025-08" db="UniProtKB">
        <authorList>
            <consortium name="RefSeq"/>
        </authorList>
    </citation>
    <scope>IDENTIFICATION</scope>
    <source>
        <tissue evidence="3">Leaf</tissue>
    </source>
</reference>
<name>A0A3Q0EQ96_VIGRR</name>
<proteinExistence type="predicted"/>
<dbReference type="InterPro" id="IPR025452">
    <property type="entry name" value="DUF4218"/>
</dbReference>
<feature type="domain" description="DUF4218" evidence="1">
    <location>
        <begin position="1"/>
        <end position="46"/>
    </location>
</feature>
<sequence length="112" mass="13210">MYPFERFMGYAKRSVKNKARVEGSICASYLHKETTHFCSHYFKKFMLTPQTNRNDVDIEIERTTLLVFDQGGRHSGRESTHWPSDEELRSAHVHVLINCNEVQPYLEFIMIL</sequence>
<dbReference type="Proteomes" id="UP000087766">
    <property type="component" value="Unplaced"/>
</dbReference>
<dbReference type="RefSeq" id="XP_022633865.1">
    <property type="nucleotide sequence ID" value="XM_022778144.1"/>
</dbReference>
<dbReference type="AlphaFoldDB" id="A0A3Q0EQ96"/>
<dbReference type="PANTHER" id="PTHR48258">
    <property type="entry name" value="DUF4218 DOMAIN-CONTAINING PROTEIN-RELATED"/>
    <property type="match status" value="1"/>
</dbReference>
<dbReference type="PANTHER" id="PTHR48258:SF4">
    <property type="entry name" value="DUF4216 DOMAIN-CONTAINING PROTEIN"/>
    <property type="match status" value="1"/>
</dbReference>
<evidence type="ECO:0000259" key="1">
    <source>
        <dbReference type="Pfam" id="PF13960"/>
    </source>
</evidence>
<gene>
    <name evidence="3" type="primary">LOC111241216</name>
</gene>
<dbReference type="GeneID" id="111241216"/>
<dbReference type="KEGG" id="vra:111241216"/>
<keyword evidence="2" id="KW-1185">Reference proteome</keyword>
<dbReference type="Pfam" id="PF13960">
    <property type="entry name" value="DUF4218"/>
    <property type="match status" value="1"/>
</dbReference>